<dbReference type="InterPro" id="IPR023214">
    <property type="entry name" value="HAD_sf"/>
</dbReference>
<dbReference type="PANTHER" id="PTHR43316">
    <property type="entry name" value="HYDROLASE, HALOACID DELAHOGENASE-RELATED"/>
    <property type="match status" value="1"/>
</dbReference>
<organism evidence="3 4">
    <name type="scientific">Prauserella flavalba</name>
    <dbReference type="NCBI Taxonomy" id="1477506"/>
    <lineage>
        <taxon>Bacteria</taxon>
        <taxon>Bacillati</taxon>
        <taxon>Actinomycetota</taxon>
        <taxon>Actinomycetes</taxon>
        <taxon>Pseudonocardiales</taxon>
        <taxon>Pseudonocardiaceae</taxon>
        <taxon>Prauserella</taxon>
    </lineage>
</organism>
<dbReference type="GO" id="GO:0019120">
    <property type="term" value="F:hydrolase activity, acting on acid halide bonds, in C-halide compounds"/>
    <property type="evidence" value="ECO:0007669"/>
    <property type="project" value="InterPro"/>
</dbReference>
<dbReference type="NCBIfam" id="TIGR01428">
    <property type="entry name" value="HAD_type_II"/>
    <property type="match status" value="1"/>
</dbReference>
<dbReference type="InterPro" id="IPR051540">
    <property type="entry name" value="S-2-haloacid_dehalogenase"/>
</dbReference>
<proteinExistence type="inferred from homology"/>
<dbReference type="AlphaFoldDB" id="A0A318M1L2"/>
<dbReference type="InterPro" id="IPR036412">
    <property type="entry name" value="HAD-like_sf"/>
</dbReference>
<evidence type="ECO:0000313" key="3">
    <source>
        <dbReference type="EMBL" id="PXY36435.1"/>
    </source>
</evidence>
<evidence type="ECO:0000256" key="2">
    <source>
        <dbReference type="ARBA" id="ARBA00022801"/>
    </source>
</evidence>
<dbReference type="Gene3D" id="1.10.150.240">
    <property type="entry name" value="Putative phosphatase, domain 2"/>
    <property type="match status" value="1"/>
</dbReference>
<dbReference type="EMBL" id="MASU01000005">
    <property type="protein sequence ID" value="PXY36435.1"/>
    <property type="molecule type" value="Genomic_DNA"/>
</dbReference>
<dbReference type="SUPFAM" id="SSF56784">
    <property type="entry name" value="HAD-like"/>
    <property type="match status" value="1"/>
</dbReference>
<keyword evidence="2" id="KW-0378">Hydrolase</keyword>
<evidence type="ECO:0000256" key="1">
    <source>
        <dbReference type="ARBA" id="ARBA00008106"/>
    </source>
</evidence>
<sequence>MSTVDIEVVLFDTFGTVVDWRTGVAAAVGEFAARHGLDLDGEEFADRWRARYQPSMEPVRTGERDFVSLDVLHEENLRAVLGEYGVDPGTIAPRELTWLNEAWHRLPPWPDSVPGLRRLREHVLIGPLSNGNLVLLARMAKHAGLPWDIVLGSDVTRAYKPRPEAYLRAAALLGLAPGRIMLAAAHNGDLHAARSAGLRTAFIPRPAEFGPGQTRDLEPESDWDLVASDIGELATHFTGRTWTADGHL</sequence>
<keyword evidence="4" id="KW-1185">Reference proteome</keyword>
<dbReference type="Pfam" id="PF00702">
    <property type="entry name" value="Hydrolase"/>
    <property type="match status" value="1"/>
</dbReference>
<reference evidence="3 4" key="1">
    <citation type="submission" date="2016-07" db="EMBL/GenBank/DDBJ databases">
        <title>Draft genome sequence of Prauserella sp. YIM 121212, isolated from alkaline soil.</title>
        <authorList>
            <person name="Ruckert C."/>
            <person name="Albersmeier A."/>
            <person name="Jiang C.-L."/>
            <person name="Jiang Y."/>
            <person name="Kalinowski J."/>
            <person name="Schneider O."/>
            <person name="Winkler A."/>
            <person name="Zotchev S.B."/>
        </authorList>
    </citation>
    <scope>NUCLEOTIDE SEQUENCE [LARGE SCALE GENOMIC DNA]</scope>
    <source>
        <strain evidence="3 4">YIM 121212</strain>
    </source>
</reference>
<gene>
    <name evidence="3" type="ORF">BA062_13635</name>
</gene>
<dbReference type="OrthoDB" id="3774052at2"/>
<evidence type="ECO:0000313" key="4">
    <source>
        <dbReference type="Proteomes" id="UP000247892"/>
    </source>
</evidence>
<dbReference type="Proteomes" id="UP000247892">
    <property type="component" value="Unassembled WGS sequence"/>
</dbReference>
<dbReference type="PRINTS" id="PR00413">
    <property type="entry name" value="HADHALOGNASE"/>
</dbReference>
<dbReference type="Gene3D" id="3.40.50.1000">
    <property type="entry name" value="HAD superfamily/HAD-like"/>
    <property type="match status" value="1"/>
</dbReference>
<name>A0A318M1L2_9PSEU</name>
<dbReference type="InterPro" id="IPR006328">
    <property type="entry name" value="2-HAD"/>
</dbReference>
<dbReference type="PANTHER" id="PTHR43316:SF3">
    <property type="entry name" value="HALOACID DEHALOGENASE, TYPE II (AFU_ORTHOLOGUE AFUA_2G07750)-RELATED"/>
    <property type="match status" value="1"/>
</dbReference>
<dbReference type="InterPro" id="IPR006439">
    <property type="entry name" value="HAD-SF_hydro_IA"/>
</dbReference>
<comment type="similarity">
    <text evidence="1">Belongs to the HAD-like hydrolase superfamily. S-2-haloalkanoic acid dehalogenase family.</text>
</comment>
<protein>
    <submittedName>
        <fullName evidence="3">Haloacid dehalogenase, type II</fullName>
    </submittedName>
</protein>
<comment type="caution">
    <text evidence="3">The sequence shown here is derived from an EMBL/GenBank/DDBJ whole genome shotgun (WGS) entry which is preliminary data.</text>
</comment>
<dbReference type="RefSeq" id="WP_110336449.1">
    <property type="nucleotide sequence ID" value="NZ_JBHVKT010000001.1"/>
</dbReference>
<accession>A0A318M1L2</accession>
<dbReference type="NCBIfam" id="TIGR01493">
    <property type="entry name" value="HAD-SF-IA-v2"/>
    <property type="match status" value="1"/>
</dbReference>
<dbReference type="InterPro" id="IPR023198">
    <property type="entry name" value="PGP-like_dom2"/>
</dbReference>